<gene>
    <name evidence="3" type="ORF">J4N46_00705</name>
</gene>
<dbReference type="Proteomes" id="UP000681610">
    <property type="component" value="Unassembled WGS sequence"/>
</dbReference>
<accession>A0ABS3PUJ1</accession>
<organism evidence="3 4">
    <name type="scientific">Capnocytophaga bilenii</name>
    <dbReference type="NCBI Taxonomy" id="2819369"/>
    <lineage>
        <taxon>Bacteria</taxon>
        <taxon>Pseudomonadati</taxon>
        <taxon>Bacteroidota</taxon>
        <taxon>Flavobacteriia</taxon>
        <taxon>Flavobacteriales</taxon>
        <taxon>Flavobacteriaceae</taxon>
        <taxon>Capnocytophaga</taxon>
    </lineage>
</organism>
<reference evidence="3 4" key="1">
    <citation type="submission" date="2021-03" db="EMBL/GenBank/DDBJ databases">
        <title>Isolation and description of Capnocytophaga bilenii sp. nov., a novel Capnocytophaga species, isolated from a gingivitis subject.</title>
        <authorList>
            <person name="Antezack A."/>
            <person name="Monnet-Corti V."/>
            <person name="La Scola B."/>
        </authorList>
    </citation>
    <scope>NUCLEOTIDE SEQUENCE [LARGE SCALE GENOMIC DNA]</scope>
    <source>
        <strain evidence="3 4">Marseille-Q4570</strain>
    </source>
</reference>
<keyword evidence="4" id="KW-1185">Reference proteome</keyword>
<comment type="caution">
    <text evidence="3">The sequence shown here is derived from an EMBL/GenBank/DDBJ whole genome shotgun (WGS) entry which is preliminary data.</text>
</comment>
<dbReference type="InterPro" id="IPR051534">
    <property type="entry name" value="CBASS_pafABC_assoc_protein"/>
</dbReference>
<dbReference type="PANTHER" id="PTHR34580">
    <property type="match status" value="1"/>
</dbReference>
<feature type="domain" description="WYL" evidence="1">
    <location>
        <begin position="124"/>
        <end position="192"/>
    </location>
</feature>
<dbReference type="EMBL" id="JAGDYP010000001">
    <property type="protein sequence ID" value="MBO1882990.1"/>
    <property type="molecule type" value="Genomic_DNA"/>
</dbReference>
<dbReference type="PANTHER" id="PTHR34580:SF9">
    <property type="entry name" value="SLL5097 PROTEIN"/>
    <property type="match status" value="1"/>
</dbReference>
<evidence type="ECO:0000313" key="4">
    <source>
        <dbReference type="Proteomes" id="UP000681610"/>
    </source>
</evidence>
<sequence>MANKKSRRIQYLLQILKTRGERGASFEEIKNYVERCFEEKRISYEYSERSFSRDKNDLCEEREIVIDYNRAYNVYTINWDAVSEYQLQLMEHDWLMEALRQSTYNRQFIHFEKRPARGLNHLHGLIYAIENHLRLRFSYHKFRENTHTPHTVHPYALKEFDYHWYLLARDVVNNTEETAIRVFAVDRISDLDILKKKFTPTPFDVEKHFKNAFGVIALPDAPEDIVLRFDRHQGNYIKVRPLHHSQQIVSDNNDALVVRLHLTPSYDFDLKLLSLGNRVQVLEPQWYREHIVMRIKQALDNYS</sequence>
<evidence type="ECO:0000313" key="3">
    <source>
        <dbReference type="EMBL" id="MBO1882990.1"/>
    </source>
</evidence>
<dbReference type="RefSeq" id="WP_208057470.1">
    <property type="nucleotide sequence ID" value="NZ_JAGDYP010000001.1"/>
</dbReference>
<evidence type="ECO:0000259" key="1">
    <source>
        <dbReference type="Pfam" id="PF13280"/>
    </source>
</evidence>
<feature type="domain" description="WCX" evidence="2">
    <location>
        <begin position="222"/>
        <end position="299"/>
    </location>
</feature>
<protein>
    <submittedName>
        <fullName evidence="3">WYL domain-containing protein</fullName>
    </submittedName>
</protein>
<name>A0ABS3PUJ1_9FLAO</name>
<dbReference type="Pfam" id="PF25583">
    <property type="entry name" value="WCX"/>
    <property type="match status" value="1"/>
</dbReference>
<dbReference type="PROSITE" id="PS52050">
    <property type="entry name" value="WYL"/>
    <property type="match status" value="1"/>
</dbReference>
<evidence type="ECO:0000259" key="2">
    <source>
        <dbReference type="Pfam" id="PF25583"/>
    </source>
</evidence>
<dbReference type="InterPro" id="IPR057727">
    <property type="entry name" value="WCX_dom"/>
</dbReference>
<proteinExistence type="predicted"/>
<dbReference type="Pfam" id="PF13280">
    <property type="entry name" value="WYL"/>
    <property type="match status" value="1"/>
</dbReference>
<dbReference type="InterPro" id="IPR026881">
    <property type="entry name" value="WYL_dom"/>
</dbReference>